<proteinExistence type="inferred from homology"/>
<evidence type="ECO:0000256" key="7">
    <source>
        <dbReference type="ARBA" id="ARBA00023136"/>
    </source>
</evidence>
<dbReference type="InterPro" id="IPR000515">
    <property type="entry name" value="MetI-like"/>
</dbReference>
<evidence type="ECO:0000313" key="10">
    <source>
        <dbReference type="EMBL" id="KCV82810.1"/>
    </source>
</evidence>
<feature type="transmembrane region" description="Helical" evidence="8">
    <location>
        <begin position="103"/>
        <end position="124"/>
    </location>
</feature>
<dbReference type="GO" id="GO:0005886">
    <property type="term" value="C:plasma membrane"/>
    <property type="evidence" value="ECO:0007669"/>
    <property type="project" value="UniProtKB-SubCell"/>
</dbReference>
<dbReference type="STRING" id="1461693.ATO10_04352"/>
<reference evidence="10 11" key="1">
    <citation type="submission" date="2013-04" db="EMBL/GenBank/DDBJ databases">
        <title>Shimia sp. 22II-S11-Z10 Genome Sequencing.</title>
        <authorList>
            <person name="Lai Q."/>
            <person name="Li G."/>
            <person name="Shao Z."/>
        </authorList>
    </citation>
    <scope>NUCLEOTIDE SEQUENCE [LARGE SCALE GENOMIC DNA]</scope>
    <source>
        <strain evidence="11">22II-S11-Z10</strain>
    </source>
</reference>
<dbReference type="RefSeq" id="WP_035248619.1">
    <property type="nucleotide sequence ID" value="NZ_AQQY01000002.1"/>
</dbReference>
<dbReference type="PANTHER" id="PTHR42929:SF1">
    <property type="entry name" value="INNER MEMBRANE ABC TRANSPORTER PERMEASE PROTEIN YDCU-RELATED"/>
    <property type="match status" value="1"/>
</dbReference>
<comment type="subcellular location">
    <subcellularLocation>
        <location evidence="1 8">Cell membrane</location>
        <topology evidence="1 8">Multi-pass membrane protein</topology>
    </subcellularLocation>
</comment>
<evidence type="ECO:0000256" key="5">
    <source>
        <dbReference type="ARBA" id="ARBA00022692"/>
    </source>
</evidence>
<keyword evidence="4" id="KW-1003">Cell membrane</keyword>
<dbReference type="Proteomes" id="UP000024836">
    <property type="component" value="Unassembled WGS sequence"/>
</dbReference>
<protein>
    <submittedName>
        <fullName evidence="10">Transporter</fullName>
    </submittedName>
</protein>
<evidence type="ECO:0000256" key="1">
    <source>
        <dbReference type="ARBA" id="ARBA00004651"/>
    </source>
</evidence>
<evidence type="ECO:0000256" key="3">
    <source>
        <dbReference type="ARBA" id="ARBA00022448"/>
    </source>
</evidence>
<keyword evidence="3 8" id="KW-0813">Transport</keyword>
<sequence>MESFRKNIRVFFAFFGPTAGWLMLFFFVPLAIIWVYSFGENVSLTEIKTTWTLENYKRLFESEILVLFWRSLLLSVTSTAICLLIGYPLALVIATASRGAKPWLLLIIILPFWTNLLIRTYALLNILGTRGRLNDLLEWFWNLGDGALDLIGLGALNLLGESFVPIKFLGTPLGVVIGLVYVHLPFTVLPIYSALERLDRNYLEASLDLGASQWRTFRSILLPLTMVGVATAAIITFIPMLGSFLTPDMLGRGQVDMIANVISRQFKSANDWPFGAALSLFLLYITFILLALQAIYEMRKGGQRDG</sequence>
<evidence type="ECO:0000259" key="9">
    <source>
        <dbReference type="PROSITE" id="PS50928"/>
    </source>
</evidence>
<dbReference type="PROSITE" id="PS50928">
    <property type="entry name" value="ABC_TM1"/>
    <property type="match status" value="1"/>
</dbReference>
<keyword evidence="7 8" id="KW-0472">Membrane</keyword>
<comment type="similarity">
    <text evidence="2">Belongs to the binding-protein-dependent transport system permease family. CysTW subfamily.</text>
</comment>
<dbReference type="PANTHER" id="PTHR42929">
    <property type="entry name" value="INNER MEMBRANE ABC TRANSPORTER PERMEASE PROTEIN YDCU-RELATED-RELATED"/>
    <property type="match status" value="1"/>
</dbReference>
<organism evidence="10 11">
    <name type="scientific">Actibacterium atlanticum</name>
    <dbReference type="NCBI Taxonomy" id="1461693"/>
    <lineage>
        <taxon>Bacteria</taxon>
        <taxon>Pseudomonadati</taxon>
        <taxon>Pseudomonadota</taxon>
        <taxon>Alphaproteobacteria</taxon>
        <taxon>Rhodobacterales</taxon>
        <taxon>Roseobacteraceae</taxon>
        <taxon>Actibacterium</taxon>
    </lineage>
</organism>
<evidence type="ECO:0000313" key="11">
    <source>
        <dbReference type="Proteomes" id="UP000024836"/>
    </source>
</evidence>
<feature type="domain" description="ABC transmembrane type-1" evidence="9">
    <location>
        <begin position="68"/>
        <end position="293"/>
    </location>
</feature>
<keyword evidence="6 8" id="KW-1133">Transmembrane helix</keyword>
<gene>
    <name evidence="10" type="ORF">ATO10_04352</name>
</gene>
<dbReference type="EMBL" id="AQQY01000002">
    <property type="protein sequence ID" value="KCV82810.1"/>
    <property type="molecule type" value="Genomic_DNA"/>
</dbReference>
<name>A0A058ZNL3_9RHOB</name>
<dbReference type="Gene3D" id="1.10.3720.10">
    <property type="entry name" value="MetI-like"/>
    <property type="match status" value="1"/>
</dbReference>
<dbReference type="Pfam" id="PF00528">
    <property type="entry name" value="BPD_transp_1"/>
    <property type="match status" value="1"/>
</dbReference>
<evidence type="ECO:0000256" key="8">
    <source>
        <dbReference type="RuleBase" id="RU363032"/>
    </source>
</evidence>
<dbReference type="AlphaFoldDB" id="A0A058ZNL3"/>
<dbReference type="InterPro" id="IPR035906">
    <property type="entry name" value="MetI-like_sf"/>
</dbReference>
<dbReference type="eggNOG" id="COG1176">
    <property type="taxonomic scope" value="Bacteria"/>
</dbReference>
<accession>A0A058ZNL3</accession>
<dbReference type="GO" id="GO:0055085">
    <property type="term" value="P:transmembrane transport"/>
    <property type="evidence" value="ECO:0007669"/>
    <property type="project" value="InterPro"/>
</dbReference>
<comment type="caution">
    <text evidence="10">The sequence shown here is derived from an EMBL/GenBank/DDBJ whole genome shotgun (WGS) entry which is preliminary data.</text>
</comment>
<evidence type="ECO:0000256" key="4">
    <source>
        <dbReference type="ARBA" id="ARBA00022475"/>
    </source>
</evidence>
<feature type="transmembrane region" description="Helical" evidence="8">
    <location>
        <begin position="274"/>
        <end position="296"/>
    </location>
</feature>
<feature type="transmembrane region" description="Helical" evidence="8">
    <location>
        <begin position="216"/>
        <end position="241"/>
    </location>
</feature>
<keyword evidence="11" id="KW-1185">Reference proteome</keyword>
<feature type="transmembrane region" description="Helical" evidence="8">
    <location>
        <begin position="12"/>
        <end position="36"/>
    </location>
</feature>
<dbReference type="SUPFAM" id="SSF161098">
    <property type="entry name" value="MetI-like"/>
    <property type="match status" value="1"/>
</dbReference>
<dbReference type="CDD" id="cd06261">
    <property type="entry name" value="TM_PBP2"/>
    <property type="match status" value="1"/>
</dbReference>
<keyword evidence="5 8" id="KW-0812">Transmembrane</keyword>
<dbReference type="OrthoDB" id="9807047at2"/>
<evidence type="ECO:0000256" key="6">
    <source>
        <dbReference type="ARBA" id="ARBA00022989"/>
    </source>
</evidence>
<feature type="transmembrane region" description="Helical" evidence="8">
    <location>
        <begin position="67"/>
        <end position="91"/>
    </location>
</feature>
<evidence type="ECO:0000256" key="2">
    <source>
        <dbReference type="ARBA" id="ARBA00007069"/>
    </source>
</evidence>
<feature type="transmembrane region" description="Helical" evidence="8">
    <location>
        <begin position="173"/>
        <end position="195"/>
    </location>
</feature>
<dbReference type="PATRIC" id="fig|1461693.3.peg.889"/>